<organism evidence="1 2">
    <name type="scientific">Zophobas morio</name>
    <dbReference type="NCBI Taxonomy" id="2755281"/>
    <lineage>
        <taxon>Eukaryota</taxon>
        <taxon>Metazoa</taxon>
        <taxon>Ecdysozoa</taxon>
        <taxon>Arthropoda</taxon>
        <taxon>Hexapoda</taxon>
        <taxon>Insecta</taxon>
        <taxon>Pterygota</taxon>
        <taxon>Neoptera</taxon>
        <taxon>Endopterygota</taxon>
        <taxon>Coleoptera</taxon>
        <taxon>Polyphaga</taxon>
        <taxon>Cucujiformia</taxon>
        <taxon>Tenebrionidae</taxon>
        <taxon>Zophobas</taxon>
    </lineage>
</organism>
<proteinExistence type="predicted"/>
<reference evidence="1" key="1">
    <citation type="journal article" date="2023" name="G3 (Bethesda)">
        <title>Whole genome assemblies of Zophobas morio and Tenebrio molitor.</title>
        <authorList>
            <person name="Kaur S."/>
            <person name="Stinson S.A."/>
            <person name="diCenzo G.C."/>
        </authorList>
    </citation>
    <scope>NUCLEOTIDE SEQUENCE</scope>
    <source>
        <strain evidence="1">QUZm001</strain>
    </source>
</reference>
<gene>
    <name evidence="1" type="ORF">Zmor_003983</name>
</gene>
<sequence length="120" mass="13619">KAPGPNGIIHGMRNKMPLIGRRTIFIYLYLLIKSSMHLGALPVGRKTAIDVMLPKTLKPESPSSKLPTHQSTVSDWQTERDSFLLPRLKEVVERSEKLFRSFFSVWIPERALNEPSGFST</sequence>
<dbReference type="EMBL" id="JALNTZ010001142">
    <property type="protein sequence ID" value="KAJ3628675.1"/>
    <property type="molecule type" value="Genomic_DNA"/>
</dbReference>
<protein>
    <submittedName>
        <fullName evidence="1">Uncharacterized protein</fullName>
    </submittedName>
</protein>
<evidence type="ECO:0000313" key="2">
    <source>
        <dbReference type="Proteomes" id="UP001168821"/>
    </source>
</evidence>
<accession>A0AA38HIS8</accession>
<feature type="non-terminal residue" evidence="1">
    <location>
        <position position="1"/>
    </location>
</feature>
<name>A0AA38HIS8_9CUCU</name>
<dbReference type="AlphaFoldDB" id="A0AA38HIS8"/>
<dbReference type="Proteomes" id="UP001168821">
    <property type="component" value="Unassembled WGS sequence"/>
</dbReference>
<comment type="caution">
    <text evidence="1">The sequence shown here is derived from an EMBL/GenBank/DDBJ whole genome shotgun (WGS) entry which is preliminary data.</text>
</comment>
<evidence type="ECO:0000313" key="1">
    <source>
        <dbReference type="EMBL" id="KAJ3628675.1"/>
    </source>
</evidence>
<keyword evidence="2" id="KW-1185">Reference proteome</keyword>